<accession>A0ABQ6VVC2</accession>
<organism evidence="3 4">
    <name type="scientific">Komagataeibacter medellinensis</name>
    <dbReference type="NCBI Taxonomy" id="1177712"/>
    <lineage>
        <taxon>Bacteria</taxon>
        <taxon>Pseudomonadati</taxon>
        <taxon>Pseudomonadota</taxon>
        <taxon>Alphaproteobacteria</taxon>
        <taxon>Acetobacterales</taxon>
        <taxon>Acetobacteraceae</taxon>
        <taxon>Komagataeibacter</taxon>
    </lineage>
</organism>
<keyword evidence="4" id="KW-1185">Reference proteome</keyword>
<dbReference type="InterPro" id="IPR002347">
    <property type="entry name" value="SDR_fam"/>
</dbReference>
<dbReference type="SUPFAM" id="SSF51735">
    <property type="entry name" value="NAD(P)-binding Rossmann-fold domains"/>
    <property type="match status" value="1"/>
</dbReference>
<sequence length="250" mass="26625">MTELPQATPLAGRVALVTGASRGIGRAVAVALARAGARCIVTARTQGALEQTDDLIRQHTGQGATLLPLDLAEGDRLDTLGPSIAAQEGRLDCLVHCAGELGILSPLPHLHPQDWERGLQGGPITTWRLIRTLAPLLERAPAGRAVFLTDRHATAPEPFWGLIAATRAAQDAIVRTWVRELPAHSPLRINLFEPGMVATRLRRLAMPALDMASLPTPEAIAPQIVRLCLPGPQPQGACRHADTTQEGAET</sequence>
<name>A0ABQ6VVC2_9PROT</name>
<comment type="caution">
    <text evidence="3">The sequence shown here is derived from an EMBL/GenBank/DDBJ whole genome shotgun (WGS) entry which is preliminary data.</text>
</comment>
<dbReference type="EMBL" id="QYAZ01000001">
    <property type="protein sequence ID" value="KAB8124145.1"/>
    <property type="molecule type" value="Genomic_DNA"/>
</dbReference>
<dbReference type="PANTHER" id="PTHR42901">
    <property type="entry name" value="ALCOHOL DEHYDROGENASE"/>
    <property type="match status" value="1"/>
</dbReference>
<evidence type="ECO:0000256" key="2">
    <source>
        <dbReference type="ARBA" id="ARBA00023002"/>
    </source>
</evidence>
<dbReference type="RefSeq" id="WP_153469812.1">
    <property type="nucleotide sequence ID" value="NZ_QYAZ01000001.1"/>
</dbReference>
<dbReference type="Proteomes" id="UP000427842">
    <property type="component" value="Unassembled WGS sequence"/>
</dbReference>
<dbReference type="PANTHER" id="PTHR42901:SF1">
    <property type="entry name" value="ALCOHOL DEHYDROGENASE"/>
    <property type="match status" value="1"/>
</dbReference>
<protein>
    <submittedName>
        <fullName evidence="3">SDR family NAD(P)-dependent oxidoreductase</fullName>
    </submittedName>
</protein>
<dbReference type="Pfam" id="PF00106">
    <property type="entry name" value="adh_short"/>
    <property type="match status" value="1"/>
</dbReference>
<evidence type="ECO:0000313" key="3">
    <source>
        <dbReference type="EMBL" id="KAB8124145.1"/>
    </source>
</evidence>
<comment type="similarity">
    <text evidence="1">Belongs to the short-chain dehydrogenases/reductases (SDR) family.</text>
</comment>
<evidence type="ECO:0000313" key="4">
    <source>
        <dbReference type="Proteomes" id="UP000427842"/>
    </source>
</evidence>
<keyword evidence="2" id="KW-0560">Oxidoreductase</keyword>
<evidence type="ECO:0000256" key="1">
    <source>
        <dbReference type="ARBA" id="ARBA00006484"/>
    </source>
</evidence>
<reference evidence="3 4" key="1">
    <citation type="submission" date="2018-09" db="EMBL/GenBank/DDBJ databases">
        <title>Genome sequence and characterization of the bcs clusters for the production of nanocellulose from the low pH resistant strain Komagataeibacter medellinensis ID13488.</title>
        <authorList>
            <person name="Hernandez-Arriaga A.M."/>
            <person name="Del Cerro C."/>
            <person name="Urbina L."/>
            <person name="Eceiza A."/>
            <person name="Retegi A."/>
            <person name="Prieto M.A."/>
        </authorList>
    </citation>
    <scope>NUCLEOTIDE SEQUENCE [LARGE SCALE GENOMIC DNA]</scope>
    <source>
        <strain evidence="3 4">ID13488</strain>
    </source>
</reference>
<gene>
    <name evidence="3" type="ORF">D3W54_07935</name>
</gene>
<dbReference type="InterPro" id="IPR036291">
    <property type="entry name" value="NAD(P)-bd_dom_sf"/>
</dbReference>
<dbReference type="Gene3D" id="3.40.50.720">
    <property type="entry name" value="NAD(P)-binding Rossmann-like Domain"/>
    <property type="match status" value="1"/>
</dbReference>
<dbReference type="PRINTS" id="PR00081">
    <property type="entry name" value="GDHRDH"/>
</dbReference>
<proteinExistence type="inferred from homology"/>